<dbReference type="AlphaFoldDB" id="A0A0V1F158"/>
<evidence type="ECO:0000313" key="2">
    <source>
        <dbReference type="Proteomes" id="UP000054632"/>
    </source>
</evidence>
<organism evidence="1 2">
    <name type="scientific">Trichinella pseudospiralis</name>
    <name type="common">Parasitic roundworm</name>
    <dbReference type="NCBI Taxonomy" id="6337"/>
    <lineage>
        <taxon>Eukaryota</taxon>
        <taxon>Metazoa</taxon>
        <taxon>Ecdysozoa</taxon>
        <taxon>Nematoda</taxon>
        <taxon>Enoplea</taxon>
        <taxon>Dorylaimia</taxon>
        <taxon>Trichinellida</taxon>
        <taxon>Trichinellidae</taxon>
        <taxon>Trichinella</taxon>
    </lineage>
</organism>
<dbReference type="Proteomes" id="UP000054632">
    <property type="component" value="Unassembled WGS sequence"/>
</dbReference>
<evidence type="ECO:0000313" key="1">
    <source>
        <dbReference type="EMBL" id="KRY79637.1"/>
    </source>
</evidence>
<sequence length="171" mass="19468">MIIWLGDSVRATLYTAGTQITGFFAEFHEPSYCRPVTTDSRKVMQVGRKTGIFEDHPLAWLSDGLLSMIAWFTIHGPLWENEGERGVEHARYKSSVISVNQKVIDDLMTYYLPPELEAHHLITTAAIFALALSRHVHMNFFEEWIGYTIATHGIYTIASQIGMTRKHLESI</sequence>
<reference evidence="1 2" key="1">
    <citation type="submission" date="2015-01" db="EMBL/GenBank/DDBJ databases">
        <title>Evolution of Trichinella species and genotypes.</title>
        <authorList>
            <person name="Korhonen P.K."/>
            <person name="Edoardo P."/>
            <person name="Giuseppe L.R."/>
            <person name="Gasser R.B."/>
        </authorList>
    </citation>
    <scope>NUCLEOTIDE SEQUENCE [LARGE SCALE GENOMIC DNA]</scope>
    <source>
        <strain evidence="1">ISS13</strain>
    </source>
</reference>
<comment type="caution">
    <text evidence="1">The sequence shown here is derived from an EMBL/GenBank/DDBJ whole genome shotgun (WGS) entry which is preliminary data.</text>
</comment>
<name>A0A0V1F158_TRIPS</name>
<proteinExistence type="predicted"/>
<dbReference type="EMBL" id="JYDR01000001">
    <property type="protein sequence ID" value="KRY79637.1"/>
    <property type="molecule type" value="Genomic_DNA"/>
</dbReference>
<protein>
    <submittedName>
        <fullName evidence="1">Uncharacterized protein</fullName>
    </submittedName>
</protein>
<accession>A0A0V1F158</accession>
<gene>
    <name evidence="1" type="ORF">T4A_11866</name>
</gene>